<gene>
    <name evidence="8" type="ORF">NM961_06395</name>
</gene>
<evidence type="ECO:0000313" key="8">
    <source>
        <dbReference type="EMBL" id="MCQ4164338.1"/>
    </source>
</evidence>
<keyword evidence="9" id="KW-1185">Reference proteome</keyword>
<keyword evidence="2" id="KW-0175">Coiled coil</keyword>
<feature type="chain" id="PRO_5046393687" evidence="4">
    <location>
        <begin position="19"/>
        <end position="363"/>
    </location>
</feature>
<dbReference type="SUPFAM" id="SSF111369">
    <property type="entry name" value="HlyD-like secretion proteins"/>
    <property type="match status" value="1"/>
</dbReference>
<dbReference type="Pfam" id="PF25989">
    <property type="entry name" value="YknX_C"/>
    <property type="match status" value="1"/>
</dbReference>
<dbReference type="InterPro" id="IPR058637">
    <property type="entry name" value="YknX-like_C"/>
</dbReference>
<comment type="similarity">
    <text evidence="1">Belongs to the membrane fusion protein (MFP) (TC 8.A.1) family.</text>
</comment>
<name>A0ABT1QPX1_9GAMM</name>
<feature type="domain" description="CusB-like beta-barrel" evidence="6">
    <location>
        <begin position="201"/>
        <end position="272"/>
    </location>
</feature>
<feature type="domain" description="Multidrug resistance protein MdtA-like barrel-sandwich hybrid" evidence="5">
    <location>
        <begin position="67"/>
        <end position="191"/>
    </location>
</feature>
<evidence type="ECO:0000313" key="9">
    <source>
        <dbReference type="Proteomes" id="UP001165498"/>
    </source>
</evidence>
<keyword evidence="4" id="KW-0732">Signal</keyword>
<dbReference type="InterPro" id="IPR006143">
    <property type="entry name" value="RND_pump_MFP"/>
</dbReference>
<accession>A0ABT1QPX1</accession>
<dbReference type="PANTHER" id="PTHR30469:SF11">
    <property type="entry name" value="BLL4320 PROTEIN"/>
    <property type="match status" value="1"/>
</dbReference>
<evidence type="ECO:0000259" key="5">
    <source>
        <dbReference type="Pfam" id="PF25917"/>
    </source>
</evidence>
<dbReference type="InterPro" id="IPR058625">
    <property type="entry name" value="MdtA-like_BSH"/>
</dbReference>
<dbReference type="Gene3D" id="2.40.30.170">
    <property type="match status" value="1"/>
</dbReference>
<sequence length="363" mass="38434">MLRTVHPVRLSLSLFALAAVLAYSNSGHTQGPPGGEMPPTTVEAARPRQESVSEMLSAVGTLRADEAVTVRPELAGRIEAVLFDEGQKVAQGAPLFRLDASLVQAEVAEAQANASNSERELKRAQDMAARKLIAPADVDTKRAQAKVDEAKLASSRTRLGKTELRAPFAGTVGLRRVSPGEYVNVGDALVELVALDTLKLDFSLPEVYLGRFRPGQKISLSVDATGARQYEGEVYAVAPQVDLSTRSVTLRARVANADGSLHPGQFAKVSLQVGSRDNALLVPEQALWPQGDKQNVYIIKDGKAQLVEVKTGLRKPGLVEIVSGITAEDQVISAGQMKIGPGAPVQVQGAQPPAGQQPAAPAH</sequence>
<dbReference type="Proteomes" id="UP001165498">
    <property type="component" value="Unassembled WGS sequence"/>
</dbReference>
<dbReference type="Gene3D" id="2.40.50.100">
    <property type="match status" value="1"/>
</dbReference>
<dbReference type="Pfam" id="PF25954">
    <property type="entry name" value="Beta-barrel_RND_2"/>
    <property type="match status" value="1"/>
</dbReference>
<protein>
    <submittedName>
        <fullName evidence="8">Efflux RND transporter periplasmic adaptor subunit</fullName>
    </submittedName>
</protein>
<evidence type="ECO:0000259" key="6">
    <source>
        <dbReference type="Pfam" id="PF25954"/>
    </source>
</evidence>
<evidence type="ECO:0000256" key="4">
    <source>
        <dbReference type="SAM" id="SignalP"/>
    </source>
</evidence>
<dbReference type="InterPro" id="IPR058792">
    <property type="entry name" value="Beta-barrel_RND_2"/>
</dbReference>
<comment type="caution">
    <text evidence="8">The sequence shown here is derived from an EMBL/GenBank/DDBJ whole genome shotgun (WGS) entry which is preliminary data.</text>
</comment>
<feature type="region of interest" description="Disordered" evidence="3">
    <location>
        <begin position="343"/>
        <end position="363"/>
    </location>
</feature>
<feature type="signal peptide" evidence="4">
    <location>
        <begin position="1"/>
        <end position="18"/>
    </location>
</feature>
<evidence type="ECO:0000259" key="7">
    <source>
        <dbReference type="Pfam" id="PF25989"/>
    </source>
</evidence>
<evidence type="ECO:0000256" key="3">
    <source>
        <dbReference type="SAM" id="MobiDB-lite"/>
    </source>
</evidence>
<dbReference type="RefSeq" id="WP_255913085.1">
    <property type="nucleotide sequence ID" value="NZ_JANFQO010000004.1"/>
</dbReference>
<organism evidence="8 9">
    <name type="scientific">Tahibacter harae</name>
    <dbReference type="NCBI Taxonomy" id="2963937"/>
    <lineage>
        <taxon>Bacteria</taxon>
        <taxon>Pseudomonadati</taxon>
        <taxon>Pseudomonadota</taxon>
        <taxon>Gammaproteobacteria</taxon>
        <taxon>Lysobacterales</taxon>
        <taxon>Rhodanobacteraceae</taxon>
        <taxon>Tahibacter</taxon>
    </lineage>
</organism>
<dbReference type="NCBIfam" id="TIGR01730">
    <property type="entry name" value="RND_mfp"/>
    <property type="match status" value="1"/>
</dbReference>
<reference evidence="8" key="1">
    <citation type="submission" date="2022-07" db="EMBL/GenBank/DDBJ databases">
        <title>Tahibacter sp., a new gammaproteobacterium isolated from the silt sample collected at pig farm.</title>
        <authorList>
            <person name="Chen H."/>
        </authorList>
    </citation>
    <scope>NUCLEOTIDE SEQUENCE</scope>
    <source>
        <strain evidence="8">P2K</strain>
    </source>
</reference>
<feature type="domain" description="YknX-like C-terminal permuted SH3-like" evidence="7">
    <location>
        <begin position="280"/>
        <end position="347"/>
    </location>
</feature>
<feature type="coiled-coil region" evidence="2">
    <location>
        <begin position="100"/>
        <end position="127"/>
    </location>
</feature>
<evidence type="ECO:0000256" key="1">
    <source>
        <dbReference type="ARBA" id="ARBA00009477"/>
    </source>
</evidence>
<dbReference type="Pfam" id="PF25917">
    <property type="entry name" value="BSH_RND"/>
    <property type="match status" value="1"/>
</dbReference>
<dbReference type="PANTHER" id="PTHR30469">
    <property type="entry name" value="MULTIDRUG RESISTANCE PROTEIN MDTA"/>
    <property type="match status" value="1"/>
</dbReference>
<proteinExistence type="inferred from homology"/>
<evidence type="ECO:0000256" key="2">
    <source>
        <dbReference type="SAM" id="Coils"/>
    </source>
</evidence>
<dbReference type="Gene3D" id="2.40.420.20">
    <property type="match status" value="1"/>
</dbReference>
<dbReference type="Gene3D" id="1.10.287.470">
    <property type="entry name" value="Helix hairpin bin"/>
    <property type="match status" value="1"/>
</dbReference>
<dbReference type="EMBL" id="JANFQO010000004">
    <property type="protein sequence ID" value="MCQ4164338.1"/>
    <property type="molecule type" value="Genomic_DNA"/>
</dbReference>